<dbReference type="CDD" id="cd05402">
    <property type="entry name" value="NT_PAP_TUTase"/>
    <property type="match status" value="1"/>
</dbReference>
<dbReference type="GO" id="GO:0006397">
    <property type="term" value="P:mRNA processing"/>
    <property type="evidence" value="ECO:0007669"/>
    <property type="project" value="UniProtKB-KW"/>
</dbReference>
<dbReference type="Pfam" id="PF04926">
    <property type="entry name" value="PAP_RNA-bind"/>
    <property type="match status" value="2"/>
</dbReference>
<dbReference type="GO" id="GO:0003723">
    <property type="term" value="F:RNA binding"/>
    <property type="evidence" value="ECO:0007669"/>
    <property type="project" value="InterPro"/>
</dbReference>
<dbReference type="GO" id="GO:1990817">
    <property type="term" value="F:poly(A) RNA polymerase activity"/>
    <property type="evidence" value="ECO:0007669"/>
    <property type="project" value="UniProtKB-EC"/>
</dbReference>
<feature type="compositionally biased region" description="Basic and acidic residues" evidence="14">
    <location>
        <begin position="539"/>
        <end position="550"/>
    </location>
</feature>
<comment type="cofactor">
    <cofactor evidence="1">
        <name>Mn(2+)</name>
        <dbReference type="ChEBI" id="CHEBI:29035"/>
    </cofactor>
</comment>
<comment type="similarity">
    <text evidence="4">Belongs to the poly(A) polymerase family.</text>
</comment>
<dbReference type="SUPFAM" id="SSF55003">
    <property type="entry name" value="PAP/Archaeal CCA-adding enzyme, C-terminal domain"/>
    <property type="match status" value="1"/>
</dbReference>
<evidence type="ECO:0000256" key="5">
    <source>
        <dbReference type="ARBA" id="ARBA00012388"/>
    </source>
</evidence>
<gene>
    <name evidence="18" type="ORF">GBAR_LOCUS7652</name>
</gene>
<dbReference type="InterPro" id="IPR007012">
    <property type="entry name" value="PolA_pol_cen_dom"/>
</dbReference>
<feature type="compositionally biased region" description="Acidic residues" evidence="14">
    <location>
        <begin position="705"/>
        <end position="720"/>
    </location>
</feature>
<feature type="compositionally biased region" description="Polar residues" evidence="14">
    <location>
        <begin position="790"/>
        <end position="801"/>
    </location>
</feature>
<comment type="subcellular location">
    <subcellularLocation>
        <location evidence="3">Nucleus</location>
    </subcellularLocation>
</comment>
<keyword evidence="9" id="KW-0547">Nucleotide-binding</keyword>
<evidence type="ECO:0000259" key="16">
    <source>
        <dbReference type="Pfam" id="PF04928"/>
    </source>
</evidence>
<evidence type="ECO:0000256" key="7">
    <source>
        <dbReference type="ARBA" id="ARBA00022679"/>
    </source>
</evidence>
<evidence type="ECO:0000256" key="13">
    <source>
        <dbReference type="ARBA" id="ARBA00048830"/>
    </source>
</evidence>
<evidence type="ECO:0000313" key="18">
    <source>
        <dbReference type="EMBL" id="CAI8011916.1"/>
    </source>
</evidence>
<keyword evidence="7" id="KW-0808">Transferase</keyword>
<feature type="compositionally biased region" description="Basic and acidic residues" evidence="14">
    <location>
        <begin position="560"/>
        <end position="569"/>
    </location>
</feature>
<feature type="compositionally biased region" description="Low complexity" evidence="14">
    <location>
        <begin position="764"/>
        <end position="789"/>
    </location>
</feature>
<proteinExistence type="inferred from homology"/>
<organism evidence="18 19">
    <name type="scientific">Geodia barretti</name>
    <name type="common">Barrett's horny sponge</name>
    <dbReference type="NCBI Taxonomy" id="519541"/>
    <lineage>
        <taxon>Eukaryota</taxon>
        <taxon>Metazoa</taxon>
        <taxon>Porifera</taxon>
        <taxon>Demospongiae</taxon>
        <taxon>Heteroscleromorpha</taxon>
        <taxon>Tetractinellida</taxon>
        <taxon>Astrophorina</taxon>
        <taxon>Geodiidae</taxon>
        <taxon>Geodia</taxon>
    </lineage>
</organism>
<dbReference type="Proteomes" id="UP001174909">
    <property type="component" value="Unassembled WGS sequence"/>
</dbReference>
<dbReference type="GO" id="GO:0005524">
    <property type="term" value="F:ATP binding"/>
    <property type="evidence" value="ECO:0007669"/>
    <property type="project" value="UniProtKB-KW"/>
</dbReference>
<evidence type="ECO:0000256" key="4">
    <source>
        <dbReference type="ARBA" id="ARBA00010912"/>
    </source>
</evidence>
<evidence type="ECO:0000256" key="11">
    <source>
        <dbReference type="ARBA" id="ARBA00022842"/>
    </source>
</evidence>
<dbReference type="SUPFAM" id="SSF81631">
    <property type="entry name" value="PAP/OAS1 substrate-binding domain"/>
    <property type="match status" value="1"/>
</dbReference>
<protein>
    <recommendedName>
        <fullName evidence="5">polynucleotide adenylyltransferase</fullName>
        <ecNumber evidence="5">2.7.7.19</ecNumber>
    </recommendedName>
</protein>
<dbReference type="GO" id="GO:0005634">
    <property type="term" value="C:nucleus"/>
    <property type="evidence" value="ECO:0007669"/>
    <property type="project" value="UniProtKB-SubCell"/>
</dbReference>
<dbReference type="PANTHER" id="PTHR10682:SF10">
    <property type="entry name" value="POLYNUCLEOTIDE ADENYLYLTRANSFERASE"/>
    <property type="match status" value="1"/>
</dbReference>
<feature type="domain" description="Poly(A) polymerase RNA-binding" evidence="15">
    <location>
        <begin position="427"/>
        <end position="491"/>
    </location>
</feature>
<dbReference type="FunFam" id="3.30.460.10:FF:000002">
    <property type="entry name" value="Poly(A) polymerase alpha, putative"/>
    <property type="match status" value="1"/>
</dbReference>
<keyword evidence="12" id="KW-0539">Nucleus</keyword>
<evidence type="ECO:0000256" key="10">
    <source>
        <dbReference type="ARBA" id="ARBA00022840"/>
    </source>
</evidence>
<dbReference type="InterPro" id="IPR048840">
    <property type="entry name" value="PolA_pol_NTPase"/>
</dbReference>
<feature type="compositionally biased region" description="Low complexity" evidence="14">
    <location>
        <begin position="721"/>
        <end position="746"/>
    </location>
</feature>
<feature type="compositionally biased region" description="Low complexity" evidence="14">
    <location>
        <begin position="682"/>
        <end position="704"/>
    </location>
</feature>
<feature type="compositionally biased region" description="Polar residues" evidence="14">
    <location>
        <begin position="754"/>
        <end position="763"/>
    </location>
</feature>
<dbReference type="GO" id="GO:0046872">
    <property type="term" value="F:metal ion binding"/>
    <property type="evidence" value="ECO:0007669"/>
    <property type="project" value="UniProtKB-KW"/>
</dbReference>
<feature type="compositionally biased region" description="Low complexity" evidence="14">
    <location>
        <begin position="652"/>
        <end position="673"/>
    </location>
</feature>
<feature type="domain" description="Poly(A) polymerase RNA-binding" evidence="15">
    <location>
        <begin position="360"/>
        <end position="416"/>
    </location>
</feature>
<dbReference type="InterPro" id="IPR043519">
    <property type="entry name" value="NT_sf"/>
</dbReference>
<dbReference type="InterPro" id="IPR011068">
    <property type="entry name" value="NuclTrfase_I-like_C"/>
</dbReference>
<feature type="region of interest" description="Disordered" evidence="14">
    <location>
        <begin position="490"/>
        <end position="809"/>
    </location>
</feature>
<comment type="catalytic activity">
    <reaction evidence="13">
        <text>RNA(n) + ATP = RNA(n)-3'-adenine ribonucleotide + diphosphate</text>
        <dbReference type="Rhea" id="RHEA:11332"/>
        <dbReference type="Rhea" id="RHEA-COMP:14527"/>
        <dbReference type="Rhea" id="RHEA-COMP:17347"/>
        <dbReference type="ChEBI" id="CHEBI:30616"/>
        <dbReference type="ChEBI" id="CHEBI:33019"/>
        <dbReference type="ChEBI" id="CHEBI:140395"/>
        <dbReference type="ChEBI" id="CHEBI:173115"/>
        <dbReference type="EC" id="2.7.7.19"/>
    </reaction>
</comment>
<dbReference type="FunFam" id="1.10.1410.10:FF:000001">
    <property type="entry name" value="Putative poly(A) polymerase gamma"/>
    <property type="match status" value="1"/>
</dbReference>
<dbReference type="Gene3D" id="1.10.1410.10">
    <property type="match status" value="1"/>
</dbReference>
<evidence type="ECO:0000256" key="3">
    <source>
        <dbReference type="ARBA" id="ARBA00004123"/>
    </source>
</evidence>
<sequence>MASQGSSQRANLGVTSPISVAGPTARDVRLSSHLETCLRSHGMFDSKDGQDHRLLVLGQLNELMKKWIYEVSVRKGKTEQEAKEVGGKIFTFGSYRLGVHGKGADIDTLLVAPRHVDRSEFFSSFIEMLQEEKSITNIRAVEEAYVPVIKLEFDGVEMDLLFSRLSFPSVADNLNLLDASLLKNLDQKSVRSLNGCRVTDAILSLVPNQESFRLALRAIKLWAKRRGVYSNALGYLGGVSWAMLVARTCQLYPNAAASTIVLKFFFIFQRWEWPQPVLLKKMDEDLLELKLPQWDPKVNPSDRAHLMPIITPAYPAQNSTFNVTYSTRSIMIKEFNRGLDVCTDITLDRKKWEDLFEPLSFFGLYKHYIVICAKSSSVEHHIKWSGLVESKIRILVSKLEFNDGIELAHVYPTAYGPPPGENRSEQVSMWFIGLEFKKNPSTGGVNITITYEIQVFSNAVLKVSHANPDLENGTELEVKHVRRKQLAEYLPASLLPPPSKRKRSVGSAVETPSPILYRRQRQREDDLSPVSVPKRPKSEKRPPEDKKDLETAVSSLVQKRPTEDKKELESALSSFVQKLSQSGSKPVQKSSAVGQDNQSTEKQDADSSVSSLHHSTLDEVSSQSLTQSSSSDDSLVVINTSPYPNPAPSPKLPLTSSSSSSSSHPPSQTTSAPLVTSSDVGSQQTASMATVSSTSSSVPMASVEAEAEGGAEEEEGEEEVVSMVVEEPLQSRQQSSPDSSKDSGISELPEANAKESSVLTSHVNQLNSDSELSDSNLSSSTSSAVNPLSQQKAHLNRTRNQIVLRLNKT</sequence>
<reference evidence="18" key="1">
    <citation type="submission" date="2023-03" db="EMBL/GenBank/DDBJ databases">
        <authorList>
            <person name="Steffen K."/>
            <person name="Cardenas P."/>
        </authorList>
    </citation>
    <scope>NUCLEOTIDE SEQUENCE</scope>
</reference>
<feature type="compositionally biased region" description="Polar residues" evidence="14">
    <location>
        <begin position="606"/>
        <end position="620"/>
    </location>
</feature>
<dbReference type="Gene3D" id="3.30.460.10">
    <property type="entry name" value="Beta Polymerase, domain 2"/>
    <property type="match status" value="1"/>
</dbReference>
<evidence type="ECO:0000256" key="6">
    <source>
        <dbReference type="ARBA" id="ARBA00022664"/>
    </source>
</evidence>
<dbReference type="GO" id="GO:0031123">
    <property type="term" value="P:RNA 3'-end processing"/>
    <property type="evidence" value="ECO:0007669"/>
    <property type="project" value="InterPro"/>
</dbReference>
<keyword evidence="11" id="KW-0460">Magnesium</keyword>
<dbReference type="PANTHER" id="PTHR10682">
    <property type="entry name" value="POLY A POLYMERASE"/>
    <property type="match status" value="1"/>
</dbReference>
<dbReference type="InterPro" id="IPR007010">
    <property type="entry name" value="PolA_pol_RNA-bd_dom"/>
</dbReference>
<dbReference type="Pfam" id="PF04928">
    <property type="entry name" value="PAP_central"/>
    <property type="match status" value="1"/>
</dbReference>
<dbReference type="AlphaFoldDB" id="A0AA35RKF7"/>
<evidence type="ECO:0000256" key="8">
    <source>
        <dbReference type="ARBA" id="ARBA00022723"/>
    </source>
</evidence>
<dbReference type="EC" id="2.7.7.19" evidence="5"/>
<dbReference type="SUPFAM" id="SSF81301">
    <property type="entry name" value="Nucleotidyltransferase"/>
    <property type="match status" value="1"/>
</dbReference>
<evidence type="ECO:0000256" key="9">
    <source>
        <dbReference type="ARBA" id="ARBA00022741"/>
    </source>
</evidence>
<keyword evidence="10" id="KW-0067">ATP-binding</keyword>
<evidence type="ECO:0000256" key="2">
    <source>
        <dbReference type="ARBA" id="ARBA00001946"/>
    </source>
</evidence>
<comment type="caution">
    <text evidence="18">The sequence shown here is derived from an EMBL/GenBank/DDBJ whole genome shotgun (WGS) entry which is preliminary data.</text>
</comment>
<evidence type="ECO:0000259" key="17">
    <source>
        <dbReference type="Pfam" id="PF20750"/>
    </source>
</evidence>
<feature type="domain" description="Poly(A) polymerase central" evidence="16">
    <location>
        <begin position="211"/>
        <end position="357"/>
    </location>
</feature>
<feature type="compositionally biased region" description="Polar residues" evidence="14">
    <location>
        <begin position="571"/>
        <end position="598"/>
    </location>
</feature>
<evidence type="ECO:0000256" key="1">
    <source>
        <dbReference type="ARBA" id="ARBA00001936"/>
    </source>
</evidence>
<comment type="cofactor">
    <cofactor evidence="2">
        <name>Mg(2+)</name>
        <dbReference type="ChEBI" id="CHEBI:18420"/>
    </cofactor>
</comment>
<evidence type="ECO:0000256" key="12">
    <source>
        <dbReference type="ARBA" id="ARBA00023242"/>
    </source>
</evidence>
<dbReference type="EMBL" id="CASHTH010001134">
    <property type="protein sequence ID" value="CAI8011916.1"/>
    <property type="molecule type" value="Genomic_DNA"/>
</dbReference>
<keyword evidence="8" id="KW-0479">Metal-binding</keyword>
<feature type="compositionally biased region" description="Low complexity" evidence="14">
    <location>
        <begin position="621"/>
        <end position="635"/>
    </location>
</feature>
<name>A0AA35RKF7_GEOBA</name>
<evidence type="ECO:0000259" key="15">
    <source>
        <dbReference type="Pfam" id="PF04926"/>
    </source>
</evidence>
<evidence type="ECO:0000313" key="19">
    <source>
        <dbReference type="Proteomes" id="UP001174909"/>
    </source>
</evidence>
<keyword evidence="19" id="KW-1185">Reference proteome</keyword>
<accession>A0AA35RKF7</accession>
<dbReference type="Gene3D" id="3.30.70.590">
    <property type="entry name" value="Poly(A) polymerase predicted RNA binding domain"/>
    <property type="match status" value="1"/>
</dbReference>
<dbReference type="Pfam" id="PF20750">
    <property type="entry name" value="PAP_NTPase"/>
    <property type="match status" value="1"/>
</dbReference>
<keyword evidence="6" id="KW-0507">mRNA processing</keyword>
<evidence type="ECO:0000256" key="14">
    <source>
        <dbReference type="SAM" id="MobiDB-lite"/>
    </source>
</evidence>
<feature type="domain" description="Poly(A) polymerase nucleotidyltransferase" evidence="17">
    <location>
        <begin position="13"/>
        <end position="206"/>
    </location>
</feature>